<accession>A0A8J2PFP5</accession>
<organism evidence="2 3">
    <name type="scientific">Allacma fusca</name>
    <dbReference type="NCBI Taxonomy" id="39272"/>
    <lineage>
        <taxon>Eukaryota</taxon>
        <taxon>Metazoa</taxon>
        <taxon>Ecdysozoa</taxon>
        <taxon>Arthropoda</taxon>
        <taxon>Hexapoda</taxon>
        <taxon>Collembola</taxon>
        <taxon>Symphypleona</taxon>
        <taxon>Sminthuridae</taxon>
        <taxon>Allacma</taxon>
    </lineage>
</organism>
<name>A0A8J2PFP5_9HEXA</name>
<sequence length="208" mass="23357">MIKNFHISFLGCLYYNSGKISSRIPEGIRSGLDDDEDLFTKFCAGHFELARYGGALTQWLAQHPMRVARTEDIPSIIRRPYEESANESTMINGFAKTGIFLSYLGAPNCHVFTDDGFTVESSGNVQTPEPSDNEDEDDNGGNDIPNPEEIVNAEDFIFSNDVYEDTPEDMRSNSNCSEPSIDVQFRDSPALKDNLRNNEETIDTFLIF</sequence>
<evidence type="ECO:0000256" key="1">
    <source>
        <dbReference type="SAM" id="MobiDB-lite"/>
    </source>
</evidence>
<dbReference type="Proteomes" id="UP000708208">
    <property type="component" value="Unassembled WGS sequence"/>
</dbReference>
<feature type="compositionally biased region" description="Acidic residues" evidence="1">
    <location>
        <begin position="131"/>
        <end position="140"/>
    </location>
</feature>
<evidence type="ECO:0000313" key="3">
    <source>
        <dbReference type="Proteomes" id="UP000708208"/>
    </source>
</evidence>
<evidence type="ECO:0000313" key="2">
    <source>
        <dbReference type="EMBL" id="CAG7827802.1"/>
    </source>
</evidence>
<feature type="region of interest" description="Disordered" evidence="1">
    <location>
        <begin position="120"/>
        <end position="148"/>
    </location>
</feature>
<dbReference type="EMBL" id="CAJVCH010544924">
    <property type="protein sequence ID" value="CAG7827802.1"/>
    <property type="molecule type" value="Genomic_DNA"/>
</dbReference>
<keyword evidence="3" id="KW-1185">Reference proteome</keyword>
<gene>
    <name evidence="2" type="ORF">AFUS01_LOCUS37764</name>
</gene>
<reference evidence="2" key="1">
    <citation type="submission" date="2021-06" db="EMBL/GenBank/DDBJ databases">
        <authorList>
            <person name="Hodson N. C."/>
            <person name="Mongue J. A."/>
            <person name="Jaron S. K."/>
        </authorList>
    </citation>
    <scope>NUCLEOTIDE SEQUENCE</scope>
</reference>
<protein>
    <submittedName>
        <fullName evidence="2">Uncharacterized protein</fullName>
    </submittedName>
</protein>
<comment type="caution">
    <text evidence="2">The sequence shown here is derived from an EMBL/GenBank/DDBJ whole genome shotgun (WGS) entry which is preliminary data.</text>
</comment>
<dbReference type="AlphaFoldDB" id="A0A8J2PFP5"/>
<proteinExistence type="predicted"/>